<accession>A0AAI9VEJ4</accession>
<dbReference type="Proteomes" id="UP001239213">
    <property type="component" value="Unassembled WGS sequence"/>
</dbReference>
<gene>
    <name evidence="1" type="ORF">CCUS01_15874</name>
</gene>
<keyword evidence="2" id="KW-1185">Reference proteome</keyword>
<proteinExistence type="predicted"/>
<comment type="caution">
    <text evidence="1">The sequence shown here is derived from an EMBL/GenBank/DDBJ whole genome shotgun (WGS) entry which is preliminary data.</text>
</comment>
<name>A0AAI9VEJ4_9PEZI</name>
<sequence>MVPFDVEDDFECAGSILLLRGRPGQAEGVKVLIDDDRSGQSVGARCLGLQTWDDAVVLAHIQVIRTVLADYRLGEVLRSGLCCIATRGTNRHLHFAIQYSTSTTYLGTHSPRNDIDVRG</sequence>
<evidence type="ECO:0000313" key="1">
    <source>
        <dbReference type="EMBL" id="KAK1482064.1"/>
    </source>
</evidence>
<evidence type="ECO:0000313" key="2">
    <source>
        <dbReference type="Proteomes" id="UP001239213"/>
    </source>
</evidence>
<protein>
    <submittedName>
        <fullName evidence="1">Uncharacterized protein</fullName>
    </submittedName>
</protein>
<dbReference type="AlphaFoldDB" id="A0AAI9VEJ4"/>
<organism evidence="1 2">
    <name type="scientific">Colletotrichum cuscutae</name>
    <dbReference type="NCBI Taxonomy" id="1209917"/>
    <lineage>
        <taxon>Eukaryota</taxon>
        <taxon>Fungi</taxon>
        <taxon>Dikarya</taxon>
        <taxon>Ascomycota</taxon>
        <taxon>Pezizomycotina</taxon>
        <taxon>Sordariomycetes</taxon>
        <taxon>Hypocreomycetidae</taxon>
        <taxon>Glomerellales</taxon>
        <taxon>Glomerellaceae</taxon>
        <taxon>Colletotrichum</taxon>
        <taxon>Colletotrichum acutatum species complex</taxon>
    </lineage>
</organism>
<dbReference type="EMBL" id="MPDP01000094">
    <property type="protein sequence ID" value="KAK1482064.1"/>
    <property type="molecule type" value="Genomic_DNA"/>
</dbReference>
<reference evidence="1" key="1">
    <citation type="submission" date="2016-11" db="EMBL/GenBank/DDBJ databases">
        <title>The genome sequence of Colletotrichum cuscutae.</title>
        <authorList>
            <person name="Baroncelli R."/>
        </authorList>
    </citation>
    <scope>NUCLEOTIDE SEQUENCE</scope>
    <source>
        <strain evidence="1">IMI 304802</strain>
    </source>
</reference>